<dbReference type="InterPro" id="IPR001789">
    <property type="entry name" value="Sig_transdc_resp-reg_receiver"/>
</dbReference>
<dbReference type="Pfam" id="PF00072">
    <property type="entry name" value="Response_reg"/>
    <property type="match status" value="1"/>
</dbReference>
<dbReference type="InterPro" id="IPR039420">
    <property type="entry name" value="WalR-like"/>
</dbReference>
<dbReference type="InterPro" id="IPR011006">
    <property type="entry name" value="CheY-like_superfamily"/>
</dbReference>
<evidence type="ECO:0000259" key="8">
    <source>
        <dbReference type="PROSITE" id="PS50110"/>
    </source>
</evidence>
<dbReference type="InterPro" id="IPR036388">
    <property type="entry name" value="WH-like_DNA-bd_sf"/>
</dbReference>
<dbReference type="SMART" id="SM00448">
    <property type="entry name" value="REC"/>
    <property type="match status" value="1"/>
</dbReference>
<dbReference type="Proteomes" id="UP001165296">
    <property type="component" value="Unassembled WGS sequence"/>
</dbReference>
<comment type="caution">
    <text evidence="10">The sequence shown here is derived from an EMBL/GenBank/DDBJ whole genome shotgun (WGS) entry which is preliminary data.</text>
</comment>
<keyword evidence="1" id="KW-0597">Phosphoprotein</keyword>
<proteinExistence type="predicted"/>
<keyword evidence="11" id="KW-1185">Reference proteome</keyword>
<evidence type="ECO:0000256" key="2">
    <source>
        <dbReference type="ARBA" id="ARBA00023012"/>
    </source>
</evidence>
<dbReference type="SMART" id="SM00862">
    <property type="entry name" value="Trans_reg_C"/>
    <property type="match status" value="1"/>
</dbReference>
<evidence type="ECO:0000313" key="11">
    <source>
        <dbReference type="Proteomes" id="UP001165296"/>
    </source>
</evidence>
<feature type="domain" description="Response regulatory" evidence="8">
    <location>
        <begin position="2"/>
        <end position="116"/>
    </location>
</feature>
<evidence type="ECO:0000256" key="6">
    <source>
        <dbReference type="PROSITE-ProRule" id="PRU00169"/>
    </source>
</evidence>
<evidence type="ECO:0000259" key="9">
    <source>
        <dbReference type="PROSITE" id="PS51755"/>
    </source>
</evidence>
<dbReference type="Gene3D" id="1.10.10.10">
    <property type="entry name" value="Winged helix-like DNA-binding domain superfamily/Winged helix DNA-binding domain"/>
    <property type="match status" value="1"/>
</dbReference>
<dbReference type="PROSITE" id="PS50110">
    <property type="entry name" value="RESPONSE_REGULATORY"/>
    <property type="match status" value="1"/>
</dbReference>
<dbReference type="PANTHER" id="PTHR48111:SF22">
    <property type="entry name" value="REGULATOR OF RPOS"/>
    <property type="match status" value="1"/>
</dbReference>
<feature type="DNA-binding region" description="OmpR/PhoB-type" evidence="7">
    <location>
        <begin position="127"/>
        <end position="225"/>
    </location>
</feature>
<evidence type="ECO:0000256" key="3">
    <source>
        <dbReference type="ARBA" id="ARBA00023015"/>
    </source>
</evidence>
<evidence type="ECO:0000256" key="7">
    <source>
        <dbReference type="PROSITE-ProRule" id="PRU01091"/>
    </source>
</evidence>
<name>A0ABS8AM34_9BACT</name>
<keyword evidence="2" id="KW-0902">Two-component regulatory system</keyword>
<keyword evidence="3" id="KW-0805">Transcription regulation</keyword>
<dbReference type="CDD" id="cd00383">
    <property type="entry name" value="trans_reg_C"/>
    <property type="match status" value="1"/>
</dbReference>
<accession>A0ABS8AM34</accession>
<keyword evidence="5" id="KW-0804">Transcription</keyword>
<dbReference type="InterPro" id="IPR001867">
    <property type="entry name" value="OmpR/PhoB-type_DNA-bd"/>
</dbReference>
<feature type="domain" description="OmpR/PhoB-type" evidence="9">
    <location>
        <begin position="127"/>
        <end position="225"/>
    </location>
</feature>
<dbReference type="RefSeq" id="WP_226172717.1">
    <property type="nucleotide sequence ID" value="NZ_JAJADR010000001.1"/>
</dbReference>
<evidence type="ECO:0000256" key="1">
    <source>
        <dbReference type="ARBA" id="ARBA00022553"/>
    </source>
</evidence>
<organism evidence="10 11">
    <name type="scientific">Hymenobacter lucidus</name>
    <dbReference type="NCBI Taxonomy" id="2880930"/>
    <lineage>
        <taxon>Bacteria</taxon>
        <taxon>Pseudomonadati</taxon>
        <taxon>Bacteroidota</taxon>
        <taxon>Cytophagia</taxon>
        <taxon>Cytophagales</taxon>
        <taxon>Hymenobacteraceae</taxon>
        <taxon>Hymenobacter</taxon>
    </lineage>
</organism>
<evidence type="ECO:0000256" key="4">
    <source>
        <dbReference type="ARBA" id="ARBA00023125"/>
    </source>
</evidence>
<dbReference type="Gene3D" id="3.40.50.2300">
    <property type="match status" value="1"/>
</dbReference>
<comment type="caution">
    <text evidence="6">Lacks conserved residue(s) required for the propagation of feature annotation.</text>
</comment>
<dbReference type="Pfam" id="PF00486">
    <property type="entry name" value="Trans_reg_C"/>
    <property type="match status" value="1"/>
</dbReference>
<dbReference type="PROSITE" id="PS51755">
    <property type="entry name" value="OMPR_PHOB"/>
    <property type="match status" value="1"/>
</dbReference>
<evidence type="ECO:0000256" key="5">
    <source>
        <dbReference type="ARBA" id="ARBA00023163"/>
    </source>
</evidence>
<reference evidence="10" key="1">
    <citation type="submission" date="2021-10" db="EMBL/GenBank/DDBJ databases">
        <authorList>
            <person name="Dean J.D."/>
            <person name="Kim M.K."/>
            <person name="Newey C.N."/>
            <person name="Stoker T.S."/>
            <person name="Thompson D.W."/>
            <person name="Grose J.H."/>
        </authorList>
    </citation>
    <scope>NUCLEOTIDE SEQUENCE</scope>
    <source>
        <strain evidence="10">BT178</strain>
    </source>
</reference>
<evidence type="ECO:0000313" key="10">
    <source>
        <dbReference type="EMBL" id="MCB2407275.1"/>
    </source>
</evidence>
<sequence length="228" mass="25807">MKILLVEDDLLAAALLKSSLEQQGIAVAVALNVPSAYHMLAATEYTAVILKAELPEVSGLELCRHIRQHYDKLSVLMFTALNDTEHKLRGFEAGADDYLVKPFEFGELLARLRALHRRYPAPAPPEQNVLKVADLELHGSSKIVKRGDKRIDLTGRELALLEYFMHNQGRALTRHEIVHKVWDLAFDTRTNVVDVYVNYLRKKVDKDFTPKLIHTLNGIGYILEDRAA</sequence>
<gene>
    <name evidence="10" type="ORF">LGH74_04745</name>
</gene>
<keyword evidence="4 7" id="KW-0238">DNA-binding</keyword>
<dbReference type="PANTHER" id="PTHR48111">
    <property type="entry name" value="REGULATOR OF RPOS"/>
    <property type="match status" value="1"/>
</dbReference>
<dbReference type="EMBL" id="JAJADR010000001">
    <property type="protein sequence ID" value="MCB2407275.1"/>
    <property type="molecule type" value="Genomic_DNA"/>
</dbReference>
<protein>
    <submittedName>
        <fullName evidence="10">Response regulator transcription factor</fullName>
    </submittedName>
</protein>
<dbReference type="SUPFAM" id="SSF52172">
    <property type="entry name" value="CheY-like"/>
    <property type="match status" value="1"/>
</dbReference>
<dbReference type="Gene3D" id="6.10.250.690">
    <property type="match status" value="1"/>
</dbReference>